<proteinExistence type="predicted"/>
<dbReference type="Gene3D" id="3.90.470.20">
    <property type="entry name" value="4'-phosphopantetheinyl transferase domain"/>
    <property type="match status" value="1"/>
</dbReference>
<sequence>MPYRATAPRAPAAGIGESLVLDPSRPLYVSHVRGPLTVAVVSIAWLRERSEADRAALRERYLWDEEAARLATLHLPKRRSEWLAGRLAVKHSVCAYLRRHGGAATAPHEVRVRPVADGIRAGRPTVNAPVDVGLSHSGDLAVAVCGPRTVGIDLESDRPVPPLLAELLAVDRVGARTPGRRRLAAMPLPLRWACREAVLKHFGFGLRIGAQEVELRGWKDDGRFSWRAGPELRRRVPVADGRRFDSWAGRFGDYFLALVWQ</sequence>
<comment type="caution">
    <text evidence="1">The sequence shown here is derived from an EMBL/GenBank/DDBJ whole genome shotgun (WGS) entry which is preliminary data.</text>
</comment>
<reference evidence="1 2" key="1">
    <citation type="submission" date="2017-11" db="EMBL/GenBank/DDBJ databases">
        <title>Streptomyces carmine sp. nov., a novel actinomycete isolated from Sophora alopecuroides in Xinjiang, China.</title>
        <authorList>
            <person name="Wang Y."/>
            <person name="Luo X."/>
            <person name="Wan C."/>
            <person name="Zhang L."/>
        </authorList>
    </citation>
    <scope>NUCLEOTIDE SEQUENCE [LARGE SCALE GENOMIC DNA]</scope>
    <source>
        <strain evidence="1 2">TRM SA0054</strain>
    </source>
</reference>
<evidence type="ECO:0008006" key="3">
    <source>
        <dbReference type="Google" id="ProtNLM"/>
    </source>
</evidence>
<dbReference type="EMBL" id="PGGW01000058">
    <property type="protein sequence ID" value="PJE96550.1"/>
    <property type="molecule type" value="Genomic_DNA"/>
</dbReference>
<gene>
    <name evidence="1" type="ORF">CUT44_17665</name>
</gene>
<dbReference type="GO" id="GO:0000287">
    <property type="term" value="F:magnesium ion binding"/>
    <property type="evidence" value="ECO:0007669"/>
    <property type="project" value="InterPro"/>
</dbReference>
<protein>
    <recommendedName>
        <fullName evidence="3">4'-phosphopantetheinyl transferase domain-containing protein</fullName>
    </recommendedName>
</protein>
<dbReference type="Proteomes" id="UP000230407">
    <property type="component" value="Unassembled WGS sequence"/>
</dbReference>
<name>A0A2M8LX58_9ACTN</name>
<organism evidence="1 2">
    <name type="scientific">Streptomyces carminius</name>
    <dbReference type="NCBI Taxonomy" id="2665496"/>
    <lineage>
        <taxon>Bacteria</taxon>
        <taxon>Bacillati</taxon>
        <taxon>Actinomycetota</taxon>
        <taxon>Actinomycetes</taxon>
        <taxon>Kitasatosporales</taxon>
        <taxon>Streptomycetaceae</taxon>
        <taxon>Streptomyces</taxon>
    </lineage>
</organism>
<evidence type="ECO:0000313" key="1">
    <source>
        <dbReference type="EMBL" id="PJE96550.1"/>
    </source>
</evidence>
<evidence type="ECO:0000313" key="2">
    <source>
        <dbReference type="Proteomes" id="UP000230407"/>
    </source>
</evidence>
<dbReference type="InterPro" id="IPR037143">
    <property type="entry name" value="4-PPantetheinyl_Trfase_dom_sf"/>
</dbReference>
<keyword evidence="2" id="KW-1185">Reference proteome</keyword>
<dbReference type="GO" id="GO:0008897">
    <property type="term" value="F:holo-[acyl-carrier-protein] synthase activity"/>
    <property type="evidence" value="ECO:0007669"/>
    <property type="project" value="InterPro"/>
</dbReference>
<dbReference type="SUPFAM" id="SSF56214">
    <property type="entry name" value="4'-phosphopantetheinyl transferase"/>
    <property type="match status" value="2"/>
</dbReference>
<accession>A0A2M8LX58</accession>
<dbReference type="AlphaFoldDB" id="A0A2M8LX58"/>